<keyword evidence="13 19" id="KW-0472">Membrane</keyword>
<evidence type="ECO:0000256" key="1">
    <source>
        <dbReference type="ARBA" id="ARBA00003943"/>
    </source>
</evidence>
<keyword evidence="11 19" id="KW-1133">Transmembrane helix</keyword>
<feature type="compositionally biased region" description="Low complexity" evidence="18">
    <location>
        <begin position="397"/>
        <end position="412"/>
    </location>
</feature>
<keyword evidence="23" id="KW-1185">Reference proteome</keyword>
<feature type="domain" description="Alanine dehydrogenase/pyridine nucleotide transhydrogenase N-terminal" evidence="21">
    <location>
        <begin position="4"/>
        <end position="145"/>
    </location>
</feature>
<dbReference type="PIRSF" id="PIRSF000203">
    <property type="entry name" value="NADP_transhydrogenase_alpha"/>
    <property type="match status" value="1"/>
</dbReference>
<evidence type="ECO:0000256" key="11">
    <source>
        <dbReference type="ARBA" id="ARBA00022989"/>
    </source>
</evidence>
<evidence type="ECO:0000256" key="4">
    <source>
        <dbReference type="ARBA" id="ARBA00012943"/>
    </source>
</evidence>
<dbReference type="SMART" id="SM01003">
    <property type="entry name" value="AlaDh_PNT_N"/>
    <property type="match status" value="1"/>
</dbReference>
<dbReference type="InterPro" id="IPR026255">
    <property type="entry name" value="NADP_transhyd_a"/>
</dbReference>
<protein>
    <recommendedName>
        <fullName evidence="15">NAD(P) transhydrogenase subunit alpha</fullName>
        <ecNumber evidence="4">7.1.1.1</ecNumber>
    </recommendedName>
    <alternativeName>
        <fullName evidence="17">Nicotinamide nucleotide transhydrogenase subunit alpha</fullName>
    </alternativeName>
    <alternativeName>
        <fullName evidence="16">Pyridine nucleotide transhydrogenase subunit alpha</fullName>
    </alternativeName>
</protein>
<evidence type="ECO:0000259" key="21">
    <source>
        <dbReference type="SMART" id="SM01003"/>
    </source>
</evidence>
<keyword evidence="12" id="KW-0520">NAD</keyword>
<name>A0A2A2TIX2_9CYAN</name>
<evidence type="ECO:0000256" key="10">
    <source>
        <dbReference type="ARBA" id="ARBA00022967"/>
    </source>
</evidence>
<dbReference type="InterPro" id="IPR007886">
    <property type="entry name" value="AlaDH/PNT_N"/>
</dbReference>
<dbReference type="PROSITE" id="PS00837">
    <property type="entry name" value="ALADH_PNT_2"/>
    <property type="match status" value="1"/>
</dbReference>
<comment type="similarity">
    <text evidence="3">Belongs to the AlaDH/PNT family.</text>
</comment>
<dbReference type="SMART" id="SM01002">
    <property type="entry name" value="AlaDh_PNT_C"/>
    <property type="match status" value="1"/>
</dbReference>
<keyword evidence="5" id="KW-1003">Cell membrane</keyword>
<feature type="transmembrane region" description="Helical" evidence="19">
    <location>
        <begin position="502"/>
        <end position="521"/>
    </location>
</feature>
<dbReference type="GO" id="GO:0008750">
    <property type="term" value="F:proton-translocating NAD(P)+ transhydrogenase activity"/>
    <property type="evidence" value="ECO:0007669"/>
    <property type="project" value="UniProtKB-EC"/>
</dbReference>
<dbReference type="FunFam" id="3.40.50.720:FF:000028">
    <property type="entry name" value="NAD(P) transhydrogenase subunit alpha"/>
    <property type="match status" value="1"/>
</dbReference>
<dbReference type="InterPro" id="IPR036291">
    <property type="entry name" value="NAD(P)-bd_dom_sf"/>
</dbReference>
<dbReference type="Proteomes" id="UP000218238">
    <property type="component" value="Unassembled WGS sequence"/>
</dbReference>
<dbReference type="OrthoDB" id="9804592at2"/>
<evidence type="ECO:0000256" key="6">
    <source>
        <dbReference type="ARBA" id="ARBA00022519"/>
    </source>
</evidence>
<comment type="catalytic activity">
    <reaction evidence="14">
        <text>NAD(+) + NADPH + H(+)(in) = NADH + NADP(+) + H(+)(out)</text>
        <dbReference type="Rhea" id="RHEA:47992"/>
        <dbReference type="ChEBI" id="CHEBI:15378"/>
        <dbReference type="ChEBI" id="CHEBI:57540"/>
        <dbReference type="ChEBI" id="CHEBI:57783"/>
        <dbReference type="ChEBI" id="CHEBI:57945"/>
        <dbReference type="ChEBI" id="CHEBI:58349"/>
        <dbReference type="EC" id="7.1.1.1"/>
    </reaction>
</comment>
<dbReference type="InterPro" id="IPR008142">
    <property type="entry name" value="AlaDH/PNT_CS1"/>
</dbReference>
<dbReference type="EC" id="7.1.1.1" evidence="4"/>
<feature type="domain" description="Alanine dehydrogenase/pyridine nucleotide transhydrogenase NAD(H)-binding" evidence="20">
    <location>
        <begin position="154"/>
        <end position="318"/>
    </location>
</feature>
<evidence type="ECO:0000256" key="8">
    <source>
        <dbReference type="ARBA" id="ARBA00022741"/>
    </source>
</evidence>
<evidence type="ECO:0000256" key="17">
    <source>
        <dbReference type="ARBA" id="ARBA00083734"/>
    </source>
</evidence>
<reference evidence="22 23" key="1">
    <citation type="submission" date="2017-08" db="EMBL/GenBank/DDBJ databases">
        <title>Draft genome sequence of filamentous cyanobacterium Calothrix elsteri CCALA 953.</title>
        <authorList>
            <person name="Gagunashvili A.N."/>
            <person name="Elster J."/>
            <person name="Andresson O.S."/>
        </authorList>
    </citation>
    <scope>NUCLEOTIDE SEQUENCE [LARGE SCALE GENOMIC DNA]</scope>
    <source>
        <strain evidence="22 23">CCALA 953</strain>
    </source>
</reference>
<evidence type="ECO:0000313" key="22">
    <source>
        <dbReference type="EMBL" id="PAX54093.1"/>
    </source>
</evidence>
<dbReference type="PANTHER" id="PTHR10160">
    <property type="entry name" value="NAD(P) TRANSHYDROGENASE"/>
    <property type="match status" value="1"/>
</dbReference>
<keyword evidence="10" id="KW-1278">Translocase</keyword>
<dbReference type="RefSeq" id="WP_095722086.1">
    <property type="nucleotide sequence ID" value="NZ_NTFS01000123.1"/>
</dbReference>
<dbReference type="GO" id="GO:0006740">
    <property type="term" value="P:NADPH regeneration"/>
    <property type="evidence" value="ECO:0007669"/>
    <property type="project" value="TreeGrafter"/>
</dbReference>
<dbReference type="GO" id="GO:0005886">
    <property type="term" value="C:plasma membrane"/>
    <property type="evidence" value="ECO:0007669"/>
    <property type="project" value="UniProtKB-SubCell"/>
</dbReference>
<dbReference type="Pfam" id="PF01262">
    <property type="entry name" value="AlaDh_PNT_C"/>
    <property type="match status" value="1"/>
</dbReference>
<evidence type="ECO:0000256" key="18">
    <source>
        <dbReference type="SAM" id="MobiDB-lite"/>
    </source>
</evidence>
<feature type="region of interest" description="Disordered" evidence="18">
    <location>
        <begin position="397"/>
        <end position="418"/>
    </location>
</feature>
<dbReference type="SUPFAM" id="SSF51735">
    <property type="entry name" value="NAD(P)-binding Rossmann-fold domains"/>
    <property type="match status" value="1"/>
</dbReference>
<keyword evidence="8" id="KW-0547">Nucleotide-binding</keyword>
<dbReference type="SUPFAM" id="SSF52283">
    <property type="entry name" value="Formate/glycerate dehydrogenase catalytic domain-like"/>
    <property type="match status" value="1"/>
</dbReference>
<dbReference type="NCBIfam" id="TIGR00561">
    <property type="entry name" value="pntA"/>
    <property type="match status" value="1"/>
</dbReference>
<feature type="transmembrane region" description="Helical" evidence="19">
    <location>
        <begin position="448"/>
        <end position="465"/>
    </location>
</feature>
<evidence type="ECO:0000256" key="12">
    <source>
        <dbReference type="ARBA" id="ARBA00023027"/>
    </source>
</evidence>
<comment type="caution">
    <text evidence="22">The sequence shown here is derived from an EMBL/GenBank/DDBJ whole genome shotgun (WGS) entry which is preliminary data.</text>
</comment>
<dbReference type="InterPro" id="IPR008143">
    <property type="entry name" value="Ala_DH/PNT_CS2"/>
</dbReference>
<keyword evidence="6" id="KW-0997">Cell inner membrane</keyword>
<dbReference type="InterPro" id="IPR007698">
    <property type="entry name" value="AlaDH/PNT_NAD(H)-bd"/>
</dbReference>
<organism evidence="22 23">
    <name type="scientific">Brunnivagina elsteri CCALA 953</name>
    <dbReference type="NCBI Taxonomy" id="987040"/>
    <lineage>
        <taxon>Bacteria</taxon>
        <taxon>Bacillati</taxon>
        <taxon>Cyanobacteriota</taxon>
        <taxon>Cyanophyceae</taxon>
        <taxon>Nostocales</taxon>
        <taxon>Calotrichaceae</taxon>
        <taxon>Brunnivagina</taxon>
    </lineage>
</organism>
<keyword evidence="9" id="KW-0521">NADP</keyword>
<evidence type="ECO:0000256" key="2">
    <source>
        <dbReference type="ARBA" id="ARBA00004429"/>
    </source>
</evidence>
<evidence type="ECO:0000313" key="23">
    <source>
        <dbReference type="Proteomes" id="UP000218238"/>
    </source>
</evidence>
<evidence type="ECO:0000256" key="7">
    <source>
        <dbReference type="ARBA" id="ARBA00022692"/>
    </source>
</evidence>
<evidence type="ECO:0000256" key="9">
    <source>
        <dbReference type="ARBA" id="ARBA00022857"/>
    </source>
</evidence>
<evidence type="ECO:0000256" key="19">
    <source>
        <dbReference type="SAM" id="Phobius"/>
    </source>
</evidence>
<proteinExistence type="inferred from homology"/>
<sequence>MKVGIPKEIYQNEYRVAATPDTAKQLMKLGFDVLIESGAGNGANFADAAYAGVNCKIVADAPTLWSEADIVLKVRSPQMHPELGKHEAELLSEGKSLISFIYAKQNPDLMNELGKRKANVVAMEAIPRISRAQKLDALSSMANLAGYRAVIEAANNFGRFFNGQITAAGKVPPAKVLVIGAGVAGLAAIGTAKGLGAIVRAFDTRLVVKEQIESLGAEFLELQFTEDGNGEGGYAKVMSDEFIKAEMELFAEQAKEVDIIITTALIPGRKAPILITQEMVESMKDGSVVVDLAAEQGGNCACTHPGEAYRYQGVTIVGFTDLPSRMAQQASQLYGTNLCHLLQEMGGGNNFHINLDDDVVRGALVLHAGEVPVLPAKIEKVIEKKVETKVEKKVEVSQTSSLSSHSNSQETSKGNSKKSSNDLLWVFVAAFALIGIGISAPASFLSHFTVFVLACFVGWQVIWNVKPALHTPLMSVTNAISGIIIIGGMLQLSGDSDSATSILGAIAIFIGMINISGGFLVTQRMLKMFQR</sequence>
<dbReference type="PROSITE" id="PS00836">
    <property type="entry name" value="ALADH_PNT_1"/>
    <property type="match status" value="1"/>
</dbReference>
<dbReference type="EMBL" id="NTFS01000123">
    <property type="protein sequence ID" value="PAX54093.1"/>
    <property type="molecule type" value="Genomic_DNA"/>
</dbReference>
<comment type="subcellular location">
    <subcellularLocation>
        <location evidence="2">Cell inner membrane</location>
        <topology evidence="2">Multi-pass membrane protein</topology>
    </subcellularLocation>
</comment>
<accession>A0A2A2TIX2</accession>
<feature type="transmembrane region" description="Helical" evidence="19">
    <location>
        <begin position="472"/>
        <end position="490"/>
    </location>
</feature>
<evidence type="ECO:0000256" key="5">
    <source>
        <dbReference type="ARBA" id="ARBA00022475"/>
    </source>
</evidence>
<feature type="transmembrane region" description="Helical" evidence="19">
    <location>
        <begin position="423"/>
        <end position="442"/>
    </location>
</feature>
<dbReference type="Pfam" id="PF12769">
    <property type="entry name" value="PNTB_4TM"/>
    <property type="match status" value="1"/>
</dbReference>
<dbReference type="GO" id="GO:0050661">
    <property type="term" value="F:NADP binding"/>
    <property type="evidence" value="ECO:0007669"/>
    <property type="project" value="TreeGrafter"/>
</dbReference>
<evidence type="ECO:0000259" key="20">
    <source>
        <dbReference type="SMART" id="SM01002"/>
    </source>
</evidence>
<gene>
    <name evidence="22" type="primary">pntA</name>
    <name evidence="22" type="ORF">CK510_12855</name>
</gene>
<dbReference type="CDD" id="cd05304">
    <property type="entry name" value="Rubrum_tdh"/>
    <property type="match status" value="1"/>
</dbReference>
<evidence type="ECO:0000256" key="13">
    <source>
        <dbReference type="ARBA" id="ARBA00023136"/>
    </source>
</evidence>
<dbReference type="Gene3D" id="3.40.50.720">
    <property type="entry name" value="NAD(P)-binding Rossmann-like Domain"/>
    <property type="match status" value="2"/>
</dbReference>
<dbReference type="PANTHER" id="PTHR10160:SF19">
    <property type="entry name" value="PROTON-TRANSLOCATING NAD(P)(+) TRANSHYDROGENASE"/>
    <property type="match status" value="1"/>
</dbReference>
<keyword evidence="7 19" id="KW-0812">Transmembrane</keyword>
<evidence type="ECO:0000256" key="15">
    <source>
        <dbReference type="ARBA" id="ARBA00071831"/>
    </source>
</evidence>
<evidence type="ECO:0000256" key="3">
    <source>
        <dbReference type="ARBA" id="ARBA00005689"/>
    </source>
</evidence>
<dbReference type="InterPro" id="IPR024605">
    <property type="entry name" value="NADP_transhyd_a_C"/>
</dbReference>
<dbReference type="NCBIfam" id="NF006942">
    <property type="entry name" value="PRK09424.1"/>
    <property type="match status" value="1"/>
</dbReference>
<dbReference type="Pfam" id="PF05222">
    <property type="entry name" value="AlaDh_PNT_N"/>
    <property type="match status" value="1"/>
</dbReference>
<dbReference type="GO" id="GO:0016491">
    <property type="term" value="F:oxidoreductase activity"/>
    <property type="evidence" value="ECO:0007669"/>
    <property type="project" value="InterPro"/>
</dbReference>
<evidence type="ECO:0000256" key="14">
    <source>
        <dbReference type="ARBA" id="ARBA00048202"/>
    </source>
</evidence>
<evidence type="ECO:0000256" key="16">
    <source>
        <dbReference type="ARBA" id="ARBA00079788"/>
    </source>
</evidence>
<comment type="function">
    <text evidence="1">The transhydrogenation between NADH and NADP is coupled to respiration and ATP hydrolysis and functions as a proton pump across the membrane.</text>
</comment>
<dbReference type="AlphaFoldDB" id="A0A2A2TIX2"/>